<feature type="compositionally biased region" description="Polar residues" evidence="5">
    <location>
        <begin position="605"/>
        <end position="620"/>
    </location>
</feature>
<feature type="compositionally biased region" description="Basic and acidic residues" evidence="5">
    <location>
        <begin position="290"/>
        <end position="300"/>
    </location>
</feature>
<dbReference type="GO" id="GO:0006264">
    <property type="term" value="P:mitochondrial DNA replication"/>
    <property type="evidence" value="ECO:0007669"/>
    <property type="project" value="TreeGrafter"/>
</dbReference>
<evidence type="ECO:0000256" key="3">
    <source>
        <dbReference type="ARBA" id="ARBA00044768"/>
    </source>
</evidence>
<dbReference type="GO" id="GO:0005634">
    <property type="term" value="C:nucleus"/>
    <property type="evidence" value="ECO:0007669"/>
    <property type="project" value="TreeGrafter"/>
</dbReference>
<dbReference type="Pfam" id="PF03121">
    <property type="entry name" value="Herpes_UL52"/>
    <property type="match status" value="1"/>
</dbReference>
<name>A0AAD3CQR7_9STRA</name>
<comment type="caution">
    <text evidence="6">The sequence shown here is derived from an EMBL/GenBank/DDBJ whole genome shotgun (WGS) entry which is preliminary data.</text>
</comment>
<evidence type="ECO:0000256" key="1">
    <source>
        <dbReference type="ARBA" id="ARBA00026139"/>
    </source>
</evidence>
<evidence type="ECO:0000313" key="6">
    <source>
        <dbReference type="EMBL" id="GFH50094.1"/>
    </source>
</evidence>
<comment type="catalytic activity">
    <reaction evidence="4">
        <text>DNA(n) + a 2'-deoxyribonucleoside 5'-triphosphate = DNA(n+1) + diphosphate</text>
        <dbReference type="Rhea" id="RHEA:22508"/>
        <dbReference type="Rhea" id="RHEA-COMP:17339"/>
        <dbReference type="Rhea" id="RHEA-COMP:17340"/>
        <dbReference type="ChEBI" id="CHEBI:33019"/>
        <dbReference type="ChEBI" id="CHEBI:61560"/>
        <dbReference type="ChEBI" id="CHEBI:173112"/>
        <dbReference type="EC" id="2.7.7.7"/>
    </reaction>
    <physiologicalReaction direction="left-to-right" evidence="4">
        <dbReference type="Rhea" id="RHEA:22509"/>
    </physiologicalReaction>
</comment>
<proteinExistence type="predicted"/>
<dbReference type="PANTHER" id="PTHR31399:SF0">
    <property type="entry name" value="DNA-DIRECTED PRIMASE_POLYMERASE PROTEIN"/>
    <property type="match status" value="1"/>
</dbReference>
<dbReference type="GO" id="GO:0031297">
    <property type="term" value="P:replication fork processing"/>
    <property type="evidence" value="ECO:0007669"/>
    <property type="project" value="TreeGrafter"/>
</dbReference>
<dbReference type="Proteomes" id="UP001054902">
    <property type="component" value="Unassembled WGS sequence"/>
</dbReference>
<organism evidence="6 7">
    <name type="scientific">Chaetoceros tenuissimus</name>
    <dbReference type="NCBI Taxonomy" id="426638"/>
    <lineage>
        <taxon>Eukaryota</taxon>
        <taxon>Sar</taxon>
        <taxon>Stramenopiles</taxon>
        <taxon>Ochrophyta</taxon>
        <taxon>Bacillariophyta</taxon>
        <taxon>Coscinodiscophyceae</taxon>
        <taxon>Chaetocerotophycidae</taxon>
        <taxon>Chaetocerotales</taxon>
        <taxon>Chaetocerotaceae</taxon>
        <taxon>Chaetoceros</taxon>
    </lineage>
</organism>
<dbReference type="GO" id="GO:0042276">
    <property type="term" value="P:error-prone translesion synthesis"/>
    <property type="evidence" value="ECO:0007669"/>
    <property type="project" value="InterPro"/>
</dbReference>
<evidence type="ECO:0000256" key="4">
    <source>
        <dbReference type="ARBA" id="ARBA00047303"/>
    </source>
</evidence>
<feature type="region of interest" description="Disordered" evidence="5">
    <location>
        <begin position="290"/>
        <end position="313"/>
    </location>
</feature>
<evidence type="ECO:0000313" key="7">
    <source>
        <dbReference type="Proteomes" id="UP001054902"/>
    </source>
</evidence>
<dbReference type="GO" id="GO:0005759">
    <property type="term" value="C:mitochondrial matrix"/>
    <property type="evidence" value="ECO:0007669"/>
    <property type="project" value="TreeGrafter"/>
</dbReference>
<accession>A0AAD3CQR7</accession>
<evidence type="ECO:0000256" key="2">
    <source>
        <dbReference type="ARBA" id="ARBA00044677"/>
    </source>
</evidence>
<feature type="region of interest" description="Disordered" evidence="5">
    <location>
        <begin position="593"/>
        <end position="620"/>
    </location>
</feature>
<comment type="catalytic activity">
    <reaction evidence="2">
        <text>ssDNA + n NTP = ssDNA/pppN(pN)n-1 hybrid + (n-1) diphosphate.</text>
        <dbReference type="EC" id="2.7.7.102"/>
    </reaction>
</comment>
<feature type="compositionally biased region" description="Acidic residues" evidence="5">
    <location>
        <begin position="301"/>
        <end position="311"/>
    </location>
</feature>
<dbReference type="PANTHER" id="PTHR31399">
    <property type="entry name" value="DNA-DIRECTED PRIMASE / POLYMERASE PROTEIN"/>
    <property type="match status" value="1"/>
</dbReference>
<gene>
    <name evidence="6" type="ORF">CTEN210_06570</name>
</gene>
<dbReference type="InterPro" id="IPR044917">
    <property type="entry name" value="PRIMPOL"/>
</dbReference>
<sequence length="650" mass="74966">MMKKEKDWIQYQAYKYKSSFQTFPLQELAFAHHESLLLDPQKESQDIVYSMEPRLFAVEYNTSGKRRYIASHYGRFVHQYILETPSKHRHYYELIQHAQQCRLYFDLEFDKSCNNLSQEMELMLMKEFLQELQHEIQVKFSLGVQEEQIIELDSSTVKKFSRHLIVHMPNQGLFQDAIHVGYFVKSFVARLAEEVATGEMKKKGRNVLAKYVFVNTKVKSEDEKEKNRKQTCFVDIGVYTRNRIFRILGSRKYGKGSDAVLRIAKENKFPFPHGFTNECLYDNNEKDVNDEKHRELKDASDDGNEENEAEVNEVSLDAKESYNSIDLEAYAKALSDTLVIPIEQDRASAPILKVDNPLDANQQTLDITKFTGKDTLKTVQSSNYRNRVGSTPFPELDKFVNKDLANWKRINGSIRSWSLNENVPLAYTTISYQIKDNRYCENIGREHKSNNVMWHVSIADRIYWQSCFDPECRLSSNSCPRRELPPDISESISEVLIERELQVTESFEQALLDLSLGGGGLKQHRVNANKNDTEKGDYSVSESFEQALLNLTLDGANQNDSAIKSTTVNSGDDKVTESFEKALMNLNIEDIQEKNLSTKSEEDTCSNSPSSEQKETLNSSLEVNESFERALMNLKIDEIVKKDKDRKDLT</sequence>
<dbReference type="GO" id="GO:0009411">
    <property type="term" value="P:response to UV"/>
    <property type="evidence" value="ECO:0007669"/>
    <property type="project" value="TreeGrafter"/>
</dbReference>
<dbReference type="GO" id="GO:0003887">
    <property type="term" value="F:DNA-directed DNA polymerase activity"/>
    <property type="evidence" value="ECO:0007669"/>
    <property type="project" value="UniProtKB-EC"/>
</dbReference>
<keyword evidence="7" id="KW-1185">Reference proteome</keyword>
<reference evidence="6 7" key="1">
    <citation type="journal article" date="2021" name="Sci. Rep.">
        <title>The genome of the diatom Chaetoceros tenuissimus carries an ancient integrated fragment of an extant virus.</title>
        <authorList>
            <person name="Hongo Y."/>
            <person name="Kimura K."/>
            <person name="Takaki Y."/>
            <person name="Yoshida Y."/>
            <person name="Baba S."/>
            <person name="Kobayashi G."/>
            <person name="Nagasaki K."/>
            <person name="Hano T."/>
            <person name="Tomaru Y."/>
        </authorList>
    </citation>
    <scope>NUCLEOTIDE SEQUENCE [LARGE SCALE GENOMIC DNA]</scope>
    <source>
        <strain evidence="6 7">NIES-3715</strain>
    </source>
</reference>
<protein>
    <recommendedName>
        <fullName evidence="1">DNA-directed primase/polymerase protein</fullName>
        <ecNumber evidence="3">2.7.7.102</ecNumber>
    </recommendedName>
</protein>
<dbReference type="EMBL" id="BLLK01000038">
    <property type="protein sequence ID" value="GFH50094.1"/>
    <property type="molecule type" value="Genomic_DNA"/>
</dbReference>
<dbReference type="GO" id="GO:0003682">
    <property type="term" value="F:chromatin binding"/>
    <property type="evidence" value="ECO:0007669"/>
    <property type="project" value="TreeGrafter"/>
</dbReference>
<evidence type="ECO:0000256" key="5">
    <source>
        <dbReference type="SAM" id="MobiDB-lite"/>
    </source>
</evidence>
<dbReference type="EC" id="2.7.7.102" evidence="3"/>
<dbReference type="AlphaFoldDB" id="A0AAD3CQR7"/>